<evidence type="ECO:0000256" key="3">
    <source>
        <dbReference type="ARBA" id="ARBA00023172"/>
    </source>
</evidence>
<dbReference type="Pfam" id="PF21925">
    <property type="entry name" value="XRCC4_C"/>
    <property type="match status" value="1"/>
</dbReference>
<comment type="similarity">
    <text evidence="6">Belongs to the XRCC4-XLF family. XRCC4 subfamily.</text>
</comment>
<dbReference type="Proteomes" id="UP000694700">
    <property type="component" value="Unplaced"/>
</dbReference>
<evidence type="ECO:0000256" key="1">
    <source>
        <dbReference type="ARBA" id="ARBA00004123"/>
    </source>
</evidence>
<feature type="region of interest" description="Disordered" evidence="7">
    <location>
        <begin position="214"/>
        <end position="282"/>
    </location>
</feature>
<evidence type="ECO:0000256" key="6">
    <source>
        <dbReference type="ARBA" id="ARBA00025728"/>
    </source>
</evidence>
<dbReference type="GO" id="GO:0005958">
    <property type="term" value="C:DNA-dependent protein kinase-DNA ligase 4 complex"/>
    <property type="evidence" value="ECO:0007669"/>
    <property type="project" value="TreeGrafter"/>
</dbReference>
<keyword evidence="5" id="KW-0539">Nucleus</keyword>
<evidence type="ECO:0000256" key="7">
    <source>
        <dbReference type="SAM" id="MobiDB-lite"/>
    </source>
</evidence>
<evidence type="ECO:0000259" key="8">
    <source>
        <dbReference type="Pfam" id="PF06632"/>
    </source>
</evidence>
<dbReference type="InterPro" id="IPR053962">
    <property type="entry name" value="XRCC4_CC"/>
</dbReference>
<reference evidence="11" key="1">
    <citation type="submission" date="2025-08" db="UniProtKB">
        <authorList>
            <consortium name="Ensembl"/>
        </authorList>
    </citation>
    <scope>IDENTIFICATION</scope>
</reference>
<dbReference type="PANTHER" id="PTHR28559:SF1">
    <property type="entry name" value="DNA REPAIR PROTEIN XRCC4"/>
    <property type="match status" value="1"/>
</dbReference>
<dbReference type="Ensembl" id="ENSCCRT00015011819.1">
    <property type="protein sequence ID" value="ENSCCRP00015011404.1"/>
    <property type="gene ID" value="ENSCCRG00015005335.1"/>
</dbReference>
<evidence type="ECO:0000313" key="12">
    <source>
        <dbReference type="Proteomes" id="UP000694700"/>
    </source>
</evidence>
<dbReference type="GO" id="GO:0010165">
    <property type="term" value="P:response to X-ray"/>
    <property type="evidence" value="ECO:0007669"/>
    <property type="project" value="TreeGrafter"/>
</dbReference>
<organism evidence="11 12">
    <name type="scientific">Cyprinus carpio</name>
    <name type="common">Common carp</name>
    <dbReference type="NCBI Taxonomy" id="7962"/>
    <lineage>
        <taxon>Eukaryota</taxon>
        <taxon>Metazoa</taxon>
        <taxon>Chordata</taxon>
        <taxon>Craniata</taxon>
        <taxon>Vertebrata</taxon>
        <taxon>Euteleostomi</taxon>
        <taxon>Actinopterygii</taxon>
        <taxon>Neopterygii</taxon>
        <taxon>Teleostei</taxon>
        <taxon>Ostariophysi</taxon>
        <taxon>Cypriniformes</taxon>
        <taxon>Cyprinidae</taxon>
        <taxon>Cyprininae</taxon>
        <taxon>Cyprinus</taxon>
    </lineage>
</organism>
<feature type="region of interest" description="Disordered" evidence="7">
    <location>
        <begin position="302"/>
        <end position="326"/>
    </location>
</feature>
<feature type="domain" description="XRCC4 coiled-coil" evidence="9">
    <location>
        <begin position="127"/>
        <end position="203"/>
    </location>
</feature>
<dbReference type="GO" id="GO:0006303">
    <property type="term" value="P:double-strand break repair via nonhomologous end joining"/>
    <property type="evidence" value="ECO:0007669"/>
    <property type="project" value="TreeGrafter"/>
</dbReference>
<proteinExistence type="inferred from homology"/>
<dbReference type="Gene3D" id="1.20.5.370">
    <property type="match status" value="1"/>
</dbReference>
<dbReference type="SUPFAM" id="SSF50809">
    <property type="entry name" value="XRCC4, N-terminal domain"/>
    <property type="match status" value="1"/>
</dbReference>
<evidence type="ECO:0000256" key="2">
    <source>
        <dbReference type="ARBA" id="ARBA00022763"/>
    </source>
</evidence>
<dbReference type="InterPro" id="IPR010585">
    <property type="entry name" value="DNA_repair_prot_XRCC4"/>
</dbReference>
<evidence type="ECO:0000256" key="4">
    <source>
        <dbReference type="ARBA" id="ARBA00023204"/>
    </source>
</evidence>
<evidence type="ECO:0000256" key="5">
    <source>
        <dbReference type="ARBA" id="ARBA00023242"/>
    </source>
</evidence>
<dbReference type="FunFam" id="1.20.5.370:FF:000011">
    <property type="entry name" value="DNA repair protein XRCC4 isoform X2"/>
    <property type="match status" value="1"/>
</dbReference>
<protein>
    <submittedName>
        <fullName evidence="11">X-ray repair complementing defective repair in Chinese hamster cells 4</fullName>
    </submittedName>
</protein>
<feature type="compositionally biased region" description="Basic and acidic residues" evidence="7">
    <location>
        <begin position="302"/>
        <end position="312"/>
    </location>
</feature>
<dbReference type="InterPro" id="IPR053963">
    <property type="entry name" value="XRCC4_C"/>
</dbReference>
<comment type="subcellular location">
    <subcellularLocation>
        <location evidence="1">Nucleus</location>
    </subcellularLocation>
</comment>
<name>A0A8C1SS88_CYPCA</name>
<dbReference type="InterPro" id="IPR009089">
    <property type="entry name" value="XRCC4_N_sf"/>
</dbReference>
<feature type="domain" description="XRCC4 C-terminal" evidence="10">
    <location>
        <begin position="240"/>
        <end position="324"/>
    </location>
</feature>
<evidence type="ECO:0000259" key="10">
    <source>
        <dbReference type="Pfam" id="PF21925"/>
    </source>
</evidence>
<keyword evidence="2" id="KW-0227">DNA damage</keyword>
<dbReference type="GO" id="GO:0032807">
    <property type="term" value="C:DNA ligase IV complex"/>
    <property type="evidence" value="ECO:0007669"/>
    <property type="project" value="TreeGrafter"/>
</dbReference>
<dbReference type="InterPro" id="IPR053961">
    <property type="entry name" value="XRCC4_N"/>
</dbReference>
<dbReference type="AlphaFoldDB" id="A0A8C1SS88"/>
<feature type="domain" description="XRCC4 N-terminal" evidence="8">
    <location>
        <begin position="20"/>
        <end position="123"/>
    </location>
</feature>
<accession>A0A8C1SS88</accession>
<dbReference type="GO" id="GO:0003677">
    <property type="term" value="F:DNA binding"/>
    <property type="evidence" value="ECO:0007669"/>
    <property type="project" value="InterPro"/>
</dbReference>
<dbReference type="PANTHER" id="PTHR28559">
    <property type="entry name" value="DNA REPAIR PROTEIN XRCC4"/>
    <property type="match status" value="1"/>
</dbReference>
<sequence>MRCRSTSVRQISIASEPHRTFFLKLEWAKDLGSGFVILLSDGVSAWSGEVSEEDVSREAQEIEMERERYVGDLHLALTGEGPAAEGEYSFHLTPERPGRPLLQLSYEKVQNDISFRLGVVDLQAVPEPTEVIRELISHGLEQSACLQAKNQHLLEENQKLRREQEHITKKMERYVQGKETLERDLYGRFVLVLNEKKAKLRALQKRVKELEESIEKNRLRKKADSEEHKTMETAADKSPEVESDYGGSTEEEQEAEPRQSDPKPLTQEMPESNPMDDSLNDITDVAPCRKRRHRHLQQLETQAKRAELDQRQRSSQSSRQKRLSQNPLPLYRNHWSFASTLYFSSGGPPGSFSLQLIFTY</sequence>
<dbReference type="Pfam" id="PF06632">
    <property type="entry name" value="XRCC4"/>
    <property type="match status" value="1"/>
</dbReference>
<evidence type="ECO:0000259" key="9">
    <source>
        <dbReference type="Pfam" id="PF21924"/>
    </source>
</evidence>
<dbReference type="Pfam" id="PF21924">
    <property type="entry name" value="XRCC4_CC"/>
    <property type="match status" value="1"/>
</dbReference>
<keyword evidence="3" id="KW-0233">DNA recombination</keyword>
<feature type="compositionally biased region" description="Basic and acidic residues" evidence="7">
    <location>
        <begin position="214"/>
        <end position="240"/>
    </location>
</feature>
<evidence type="ECO:0000313" key="11">
    <source>
        <dbReference type="Ensembl" id="ENSCCRP00015011404.1"/>
    </source>
</evidence>
<dbReference type="GO" id="GO:0033152">
    <property type="term" value="P:immunoglobulin V(D)J recombination"/>
    <property type="evidence" value="ECO:0007669"/>
    <property type="project" value="TreeGrafter"/>
</dbReference>
<dbReference type="SUPFAM" id="SSF58022">
    <property type="entry name" value="XRCC4, C-terminal oligomerization domain"/>
    <property type="match status" value="1"/>
</dbReference>
<dbReference type="InterPro" id="IPR038051">
    <property type="entry name" value="XRCC4-like_N_sf"/>
</dbReference>
<keyword evidence="4" id="KW-0234">DNA repair</keyword>
<dbReference type="Gene3D" id="2.170.210.10">
    <property type="entry name" value="DNA double-strand break repair and VJ recombination XRCC4, N-terminal"/>
    <property type="match status" value="1"/>
</dbReference>
<dbReference type="CDD" id="cd22283">
    <property type="entry name" value="HD_XRCC4_N"/>
    <property type="match status" value="1"/>
</dbReference>
<dbReference type="InterPro" id="IPR014751">
    <property type="entry name" value="XRCC4-like_C"/>
</dbReference>